<feature type="compositionally biased region" description="Low complexity" evidence="4">
    <location>
        <begin position="88"/>
        <end position="99"/>
    </location>
</feature>
<dbReference type="InterPro" id="IPR029058">
    <property type="entry name" value="AB_hydrolase_fold"/>
</dbReference>
<dbReference type="Pfam" id="PF00135">
    <property type="entry name" value="COesterase"/>
    <property type="match status" value="1"/>
</dbReference>
<accession>A0A6G1KZE8</accession>
<feature type="signal peptide" evidence="3">
    <location>
        <begin position="1"/>
        <end position="23"/>
    </location>
</feature>
<dbReference type="Gene3D" id="3.40.50.1820">
    <property type="entry name" value="alpha/beta hydrolase"/>
    <property type="match status" value="1"/>
</dbReference>
<reference evidence="6" key="1">
    <citation type="journal article" date="2020" name="Stud. Mycol.">
        <title>101 Dothideomycetes genomes: a test case for predicting lifestyles and emergence of pathogens.</title>
        <authorList>
            <person name="Haridas S."/>
            <person name="Albert R."/>
            <person name="Binder M."/>
            <person name="Bloem J."/>
            <person name="Labutti K."/>
            <person name="Salamov A."/>
            <person name="Andreopoulos B."/>
            <person name="Baker S."/>
            <person name="Barry K."/>
            <person name="Bills G."/>
            <person name="Bluhm B."/>
            <person name="Cannon C."/>
            <person name="Castanera R."/>
            <person name="Culley D."/>
            <person name="Daum C."/>
            <person name="Ezra D."/>
            <person name="Gonzalez J."/>
            <person name="Henrissat B."/>
            <person name="Kuo A."/>
            <person name="Liang C."/>
            <person name="Lipzen A."/>
            <person name="Lutzoni F."/>
            <person name="Magnuson J."/>
            <person name="Mondo S."/>
            <person name="Nolan M."/>
            <person name="Ohm R."/>
            <person name="Pangilinan J."/>
            <person name="Park H.-J."/>
            <person name="Ramirez L."/>
            <person name="Alfaro M."/>
            <person name="Sun H."/>
            <person name="Tritt A."/>
            <person name="Yoshinaga Y."/>
            <person name="Zwiers L.-H."/>
            <person name="Turgeon B."/>
            <person name="Goodwin S."/>
            <person name="Spatafora J."/>
            <person name="Crous P."/>
            <person name="Grigoriev I."/>
        </authorList>
    </citation>
    <scope>NUCLEOTIDE SEQUENCE</scope>
    <source>
        <strain evidence="6">CBS 116005</strain>
    </source>
</reference>
<keyword evidence="2 3" id="KW-0378">Hydrolase</keyword>
<dbReference type="EMBL" id="ML995894">
    <property type="protein sequence ID" value="KAF2765364.1"/>
    <property type="molecule type" value="Genomic_DNA"/>
</dbReference>
<dbReference type="SUPFAM" id="SSF53474">
    <property type="entry name" value="alpha/beta-Hydrolases"/>
    <property type="match status" value="1"/>
</dbReference>
<dbReference type="EC" id="3.1.1.-" evidence="3"/>
<gene>
    <name evidence="6" type="ORF">EJ03DRAFT_319572</name>
</gene>
<name>A0A6G1KZE8_9PEZI</name>
<dbReference type="GO" id="GO:0052689">
    <property type="term" value="F:carboxylic ester hydrolase activity"/>
    <property type="evidence" value="ECO:0007669"/>
    <property type="project" value="TreeGrafter"/>
</dbReference>
<evidence type="ECO:0000259" key="5">
    <source>
        <dbReference type="Pfam" id="PF00135"/>
    </source>
</evidence>
<keyword evidence="3" id="KW-0732">Signal</keyword>
<keyword evidence="7" id="KW-1185">Reference proteome</keyword>
<dbReference type="InterPro" id="IPR050654">
    <property type="entry name" value="AChE-related_enzymes"/>
</dbReference>
<dbReference type="InterPro" id="IPR019826">
    <property type="entry name" value="Carboxylesterase_B_AS"/>
</dbReference>
<comment type="similarity">
    <text evidence="1 3">Belongs to the type-B carboxylesterase/lipase family.</text>
</comment>
<dbReference type="PANTHER" id="PTHR43918">
    <property type="entry name" value="ACETYLCHOLINESTERASE"/>
    <property type="match status" value="1"/>
</dbReference>
<dbReference type="Proteomes" id="UP000799436">
    <property type="component" value="Unassembled WGS sequence"/>
</dbReference>
<feature type="region of interest" description="Disordered" evidence="4">
    <location>
        <begin position="65"/>
        <end position="99"/>
    </location>
</feature>
<evidence type="ECO:0000256" key="4">
    <source>
        <dbReference type="SAM" id="MobiDB-lite"/>
    </source>
</evidence>
<feature type="chain" id="PRO_5026370924" description="Carboxylic ester hydrolase" evidence="3">
    <location>
        <begin position="24"/>
        <end position="521"/>
    </location>
</feature>
<evidence type="ECO:0000256" key="2">
    <source>
        <dbReference type="ARBA" id="ARBA00022801"/>
    </source>
</evidence>
<dbReference type="PROSITE" id="PS00122">
    <property type="entry name" value="CARBOXYLESTERASE_B_1"/>
    <property type="match status" value="1"/>
</dbReference>
<dbReference type="AlphaFoldDB" id="A0A6G1KZE8"/>
<organism evidence="6 7">
    <name type="scientific">Teratosphaeria nubilosa</name>
    <dbReference type="NCBI Taxonomy" id="161662"/>
    <lineage>
        <taxon>Eukaryota</taxon>
        <taxon>Fungi</taxon>
        <taxon>Dikarya</taxon>
        <taxon>Ascomycota</taxon>
        <taxon>Pezizomycotina</taxon>
        <taxon>Dothideomycetes</taxon>
        <taxon>Dothideomycetidae</taxon>
        <taxon>Mycosphaerellales</taxon>
        <taxon>Teratosphaeriaceae</taxon>
        <taxon>Teratosphaeria</taxon>
    </lineage>
</organism>
<feature type="domain" description="Carboxylesterase type B" evidence="5">
    <location>
        <begin position="29"/>
        <end position="358"/>
    </location>
</feature>
<evidence type="ECO:0000256" key="1">
    <source>
        <dbReference type="ARBA" id="ARBA00005964"/>
    </source>
</evidence>
<dbReference type="OrthoDB" id="408631at2759"/>
<dbReference type="PANTHER" id="PTHR43918:SF4">
    <property type="entry name" value="CARBOXYLIC ESTER HYDROLASE"/>
    <property type="match status" value="1"/>
</dbReference>
<evidence type="ECO:0000313" key="7">
    <source>
        <dbReference type="Proteomes" id="UP000799436"/>
    </source>
</evidence>
<sequence>MKATTGTAALAAALSGFVASTSAFQIGQAVKTTSGTVTGHPAPNAPQVGEYLGIPYAQPPLGNLRFAPPQPYRSDRMITASSHGRNCPSRSAPAPSSQLPPSVYNLLADLGQVGDHQNEDCLYINVWNKPQSGAAKKPVLVWIHGGGFNVGGTNGPAYGGQFIVDTEDVVFVNFNYRLNIFGFPGAYDMVKNVGLLDQRLAVEWVRDNIAAFGGDSSRIILFGQSAGGGSVEYFNYAWTQDPIIAGSIAMSGSATAFGNLLPATANSRWISVAGRAGCTQEAPDAVLACMRSVSMETLISAETQGLDDTNALQGMFGPTIDDKTVFTDYNNLAQKNVFIQRPTIYGNNIYEAGLFILILAGLGQSRTPEYWRTFDAKGFTCLATTAAIYRSNRASLPTWRYIYNPVFPNIHLPTDNNLAWHGAELLPLFGTDELITKAPSTAQERVMGKYLRGAFAAFAADPVDGLTKYGWKRYSNLSDTVVQLGFDDPSSPKFSPGPTYGTTEAYNKDCAPFPDPGQPNK</sequence>
<dbReference type="InterPro" id="IPR002018">
    <property type="entry name" value="CarbesteraseB"/>
</dbReference>
<feature type="region of interest" description="Disordered" evidence="4">
    <location>
        <begin position="488"/>
        <end position="521"/>
    </location>
</feature>
<proteinExistence type="inferred from homology"/>
<protein>
    <recommendedName>
        <fullName evidence="3">Carboxylic ester hydrolase</fullName>
        <ecNumber evidence="3">3.1.1.-</ecNumber>
    </recommendedName>
</protein>
<evidence type="ECO:0000256" key="3">
    <source>
        <dbReference type="RuleBase" id="RU361235"/>
    </source>
</evidence>
<evidence type="ECO:0000313" key="6">
    <source>
        <dbReference type="EMBL" id="KAF2765364.1"/>
    </source>
</evidence>